<dbReference type="EMBL" id="JBEFLD010000005">
    <property type="protein sequence ID" value="MEQ6291043.1"/>
    <property type="molecule type" value="Genomic_DNA"/>
</dbReference>
<gene>
    <name evidence="9" type="ORF">ABNW52_10515</name>
</gene>
<feature type="domain" description="Virulence factor membrane-bound polymerase C-terminal" evidence="7">
    <location>
        <begin position="388"/>
        <end position="553"/>
    </location>
</feature>
<proteinExistence type="predicted"/>
<dbReference type="PANTHER" id="PTHR37422">
    <property type="entry name" value="TEICHURONIC ACID BIOSYNTHESIS PROTEIN TUAE"/>
    <property type="match status" value="1"/>
</dbReference>
<evidence type="ECO:0000313" key="10">
    <source>
        <dbReference type="Proteomes" id="UP001433638"/>
    </source>
</evidence>
<dbReference type="RefSeq" id="WP_349587305.1">
    <property type="nucleotide sequence ID" value="NZ_JBEFLD010000005.1"/>
</dbReference>
<feature type="transmembrane region" description="Helical" evidence="5">
    <location>
        <begin position="356"/>
        <end position="376"/>
    </location>
</feature>
<evidence type="ECO:0000256" key="5">
    <source>
        <dbReference type="SAM" id="Phobius"/>
    </source>
</evidence>
<keyword evidence="2 5" id="KW-0812">Transmembrane</keyword>
<evidence type="ECO:0000259" key="8">
    <source>
        <dbReference type="Pfam" id="PF15864"/>
    </source>
</evidence>
<evidence type="ECO:0000256" key="1">
    <source>
        <dbReference type="ARBA" id="ARBA00004141"/>
    </source>
</evidence>
<feature type="transmembrane region" description="Helical" evidence="5">
    <location>
        <begin position="243"/>
        <end position="263"/>
    </location>
</feature>
<feature type="transmembrane region" description="Helical" evidence="5">
    <location>
        <begin position="65"/>
        <end position="85"/>
    </location>
</feature>
<dbReference type="InterPro" id="IPR007016">
    <property type="entry name" value="O-antigen_ligase-rel_domated"/>
</dbReference>
<feature type="transmembrane region" description="Helical" evidence="5">
    <location>
        <begin position="35"/>
        <end position="53"/>
    </location>
</feature>
<keyword evidence="10" id="KW-1185">Reference proteome</keyword>
<sequence length="584" mass="64539">MMFAQRRQSLAALMLAAVASLPFLSRFHFLPLPQWWGEITVVFLTIFACGCLPRQCAAELPRSTLWMLLLAGVWAAQPLLVPVLFPGLNDATALAFVALALLGWMTAQWRAAEGNNAVIALLCQSLLLGALAQSLIGLAQLTGLAQVMGGVLFYDGSHPTTNIFGHIGQRNQYAHYLTWGVIAACWLAASGQWSRRWLAAAVLWLALSIAFAGSRTVLLYTVALALLAPWWHWRVRSVESRRMWWALWLAVLAMIAMQFVLPLGEHLLAPLLHGQVVASGVERLSSNVDSMGARRLAEWGKAWLVFRDAPVYGVGWSQYAAQSVRLQMLPQFANAGVNSGLFANAHNLAFQLLAEMGLIGTSVALLGFVWAVWPYLSRRVEASQLVPVAVMSVTLIHSMLEYPLWYLYFPAVLVMMATLAPASGRAAPVALSLLARILALVMLAFALYGSWRYVEMQGLYYPSSQKKQQRLEQIIRTEPMFAAHALGLLDDVIQPTAEATPSQRKWLDLMAAYRPYPDVLLRKAKMEALAGEQVRAASTLRTALASFPTYAPDFLDDLDEDEPAWRELRQIAQQAAAALPPQYR</sequence>
<evidence type="ECO:0000256" key="3">
    <source>
        <dbReference type="ARBA" id="ARBA00022989"/>
    </source>
</evidence>
<feature type="domain" description="Protein glycosylation ligase" evidence="8">
    <location>
        <begin position="163"/>
        <end position="187"/>
    </location>
</feature>
<evidence type="ECO:0000256" key="2">
    <source>
        <dbReference type="ARBA" id="ARBA00022692"/>
    </source>
</evidence>
<keyword evidence="4 5" id="KW-0472">Membrane</keyword>
<feature type="transmembrane region" description="Helical" evidence="5">
    <location>
        <begin position="201"/>
        <end position="231"/>
    </location>
</feature>
<comment type="subcellular location">
    <subcellularLocation>
        <location evidence="1">Membrane</location>
        <topology evidence="1">Multi-pass membrane protein</topology>
    </subcellularLocation>
</comment>
<dbReference type="PANTHER" id="PTHR37422:SF21">
    <property type="entry name" value="EXOQ-LIKE PROTEIN"/>
    <property type="match status" value="1"/>
</dbReference>
<keyword evidence="3 5" id="KW-1133">Transmembrane helix</keyword>
<feature type="transmembrane region" description="Helical" evidence="5">
    <location>
        <begin position="173"/>
        <end position="189"/>
    </location>
</feature>
<evidence type="ECO:0000313" key="9">
    <source>
        <dbReference type="EMBL" id="MEQ6291043.1"/>
    </source>
</evidence>
<reference evidence="9" key="1">
    <citation type="submission" date="2024-06" db="EMBL/GenBank/DDBJ databases">
        <title>Genome sequence of Vogesella sp. MAHUQ-64.</title>
        <authorList>
            <person name="Huq M.A."/>
        </authorList>
    </citation>
    <scope>NUCLEOTIDE SEQUENCE</scope>
    <source>
        <strain evidence="9">MAHUQ-64</strain>
    </source>
</reference>
<dbReference type="Pfam" id="PF15864">
    <property type="entry name" value="PglL_A"/>
    <property type="match status" value="1"/>
</dbReference>
<dbReference type="Proteomes" id="UP001433638">
    <property type="component" value="Unassembled WGS sequence"/>
</dbReference>
<dbReference type="InterPro" id="IPR051533">
    <property type="entry name" value="WaaL-like"/>
</dbReference>
<dbReference type="InterPro" id="IPR021797">
    <property type="entry name" value="Wzy_C_2"/>
</dbReference>
<feature type="domain" description="O-antigen ligase-related" evidence="6">
    <location>
        <begin position="200"/>
        <end position="363"/>
    </location>
</feature>
<dbReference type="InterPro" id="IPR031726">
    <property type="entry name" value="PglL_A"/>
</dbReference>
<evidence type="ECO:0000256" key="4">
    <source>
        <dbReference type="ARBA" id="ARBA00023136"/>
    </source>
</evidence>
<name>A0ABV1M4D3_9NEIS</name>
<feature type="transmembrane region" description="Helical" evidence="5">
    <location>
        <begin position="382"/>
        <end position="400"/>
    </location>
</feature>
<organism evidence="9 10">
    <name type="scientific">Vogesella oryzagri</name>
    <dbReference type="NCBI Taxonomy" id="3160864"/>
    <lineage>
        <taxon>Bacteria</taxon>
        <taxon>Pseudomonadati</taxon>
        <taxon>Pseudomonadota</taxon>
        <taxon>Betaproteobacteria</taxon>
        <taxon>Neisseriales</taxon>
        <taxon>Chromobacteriaceae</taxon>
        <taxon>Vogesella</taxon>
    </lineage>
</organism>
<protein>
    <submittedName>
        <fullName evidence="9">Wzy polymerase domain-containing protein</fullName>
    </submittedName>
</protein>
<evidence type="ECO:0000259" key="6">
    <source>
        <dbReference type="Pfam" id="PF04932"/>
    </source>
</evidence>
<feature type="transmembrane region" description="Helical" evidence="5">
    <location>
        <begin position="429"/>
        <end position="448"/>
    </location>
</feature>
<dbReference type="Pfam" id="PF11846">
    <property type="entry name" value="Wzy_C_2"/>
    <property type="match status" value="1"/>
</dbReference>
<accession>A0ABV1M4D3</accession>
<comment type="caution">
    <text evidence="9">The sequence shown here is derived from an EMBL/GenBank/DDBJ whole genome shotgun (WGS) entry which is preliminary data.</text>
</comment>
<dbReference type="Pfam" id="PF04932">
    <property type="entry name" value="Wzy_C"/>
    <property type="match status" value="1"/>
</dbReference>
<evidence type="ECO:0000259" key="7">
    <source>
        <dbReference type="Pfam" id="PF11846"/>
    </source>
</evidence>